<evidence type="ECO:0000313" key="2">
    <source>
        <dbReference type="EMBL" id="KFB09226.1"/>
    </source>
</evidence>
<evidence type="ECO:0000256" key="1">
    <source>
        <dbReference type="SAM" id="Phobius"/>
    </source>
</evidence>
<evidence type="ECO:0000313" key="3">
    <source>
        <dbReference type="Proteomes" id="UP000053675"/>
    </source>
</evidence>
<dbReference type="EMBL" id="JMQM01000001">
    <property type="protein sequence ID" value="KFB09226.1"/>
    <property type="molecule type" value="Genomic_DNA"/>
</dbReference>
<sequence length="78" mass="8034">MKRVVTLSSIAGAIAVALFVSVEVLAAAGAALWSISGLMHLGQMASTILAIVLGLPTLWAVAKICQLSWAAETDPENN</sequence>
<gene>
    <name evidence="2" type="ORF">EL18_00241</name>
</gene>
<dbReference type="Proteomes" id="UP000053675">
    <property type="component" value="Unassembled WGS sequence"/>
</dbReference>
<dbReference type="RefSeq" id="WP_051913630.1">
    <property type="nucleotide sequence ID" value="NZ_JMQM01000001.1"/>
</dbReference>
<keyword evidence="3" id="KW-1185">Reference proteome</keyword>
<proteinExistence type="predicted"/>
<dbReference type="STRING" id="472175.EL18_00241"/>
<organism evidence="2 3">
    <name type="scientific">Nitratireductor basaltis</name>
    <dbReference type="NCBI Taxonomy" id="472175"/>
    <lineage>
        <taxon>Bacteria</taxon>
        <taxon>Pseudomonadati</taxon>
        <taxon>Pseudomonadota</taxon>
        <taxon>Alphaproteobacteria</taxon>
        <taxon>Hyphomicrobiales</taxon>
        <taxon>Phyllobacteriaceae</taxon>
        <taxon>Nitratireductor</taxon>
    </lineage>
</organism>
<feature type="transmembrane region" description="Helical" evidence="1">
    <location>
        <begin position="42"/>
        <end position="62"/>
    </location>
</feature>
<comment type="caution">
    <text evidence="2">The sequence shown here is derived from an EMBL/GenBank/DDBJ whole genome shotgun (WGS) entry which is preliminary data.</text>
</comment>
<dbReference type="AlphaFoldDB" id="A0A084U8E0"/>
<name>A0A084U8E0_9HYPH</name>
<keyword evidence="1" id="KW-0472">Membrane</keyword>
<dbReference type="OrthoDB" id="8084294at2"/>
<accession>A0A084U8E0</accession>
<dbReference type="PATRIC" id="fig|472175.3.peg.248"/>
<reference evidence="2 3" key="1">
    <citation type="submission" date="2014-05" db="EMBL/GenBank/DDBJ databases">
        <title>Draft Genome Sequence of Nitratireductor basaltis Strain UMTGB225, A Marine Bacterium Isolated from Green Barrel Tunicate.</title>
        <authorList>
            <person name="Gan H.Y."/>
        </authorList>
    </citation>
    <scope>NUCLEOTIDE SEQUENCE [LARGE SCALE GENOMIC DNA]</scope>
    <source>
        <strain evidence="2 3">UMTGB225</strain>
    </source>
</reference>
<keyword evidence="1" id="KW-0812">Transmembrane</keyword>
<protein>
    <submittedName>
        <fullName evidence="2">Uncharacterized protein</fullName>
    </submittedName>
</protein>
<keyword evidence="1" id="KW-1133">Transmembrane helix</keyword>